<accession>A0AA36CDB9</accession>
<dbReference type="InterPro" id="IPR007502">
    <property type="entry name" value="Helicase-assoc_dom"/>
</dbReference>
<dbReference type="SMART" id="SM00487">
    <property type="entry name" value="DEXDc"/>
    <property type="match status" value="1"/>
</dbReference>
<keyword evidence="3" id="KW-0547">Nucleotide-binding</keyword>
<dbReference type="Pfam" id="PF00271">
    <property type="entry name" value="Helicase_C"/>
    <property type="match status" value="1"/>
</dbReference>
<dbReference type="GO" id="GO:0003723">
    <property type="term" value="F:RNA binding"/>
    <property type="evidence" value="ECO:0007669"/>
    <property type="project" value="TreeGrafter"/>
</dbReference>
<dbReference type="AlphaFoldDB" id="A0AA36CDB9"/>
<evidence type="ECO:0000259" key="10">
    <source>
        <dbReference type="PROSITE" id="PS51194"/>
    </source>
</evidence>
<evidence type="ECO:0000256" key="5">
    <source>
        <dbReference type="ARBA" id="ARBA00022806"/>
    </source>
</evidence>
<evidence type="ECO:0000256" key="8">
    <source>
        <dbReference type="SAM" id="MobiDB-lite"/>
    </source>
</evidence>
<dbReference type="InterPro" id="IPR001650">
    <property type="entry name" value="Helicase_C-like"/>
</dbReference>
<name>A0AA36CDB9_9BILA</name>
<dbReference type="Gene3D" id="1.20.120.1080">
    <property type="match status" value="1"/>
</dbReference>
<dbReference type="InterPro" id="IPR014001">
    <property type="entry name" value="Helicase_ATP-bd"/>
</dbReference>
<keyword evidence="5" id="KW-0347">Helicase</keyword>
<dbReference type="SUPFAM" id="SSF52540">
    <property type="entry name" value="P-loop containing nucleoside triphosphate hydrolases"/>
    <property type="match status" value="1"/>
</dbReference>
<evidence type="ECO:0000256" key="2">
    <source>
        <dbReference type="ARBA" id="ARBA00012552"/>
    </source>
</evidence>
<dbReference type="InterPro" id="IPR002464">
    <property type="entry name" value="DNA/RNA_helicase_DEAH_CS"/>
</dbReference>
<sequence length="1062" mass="119261">MPSSGKLKTRKRRADAVKPAAELEAGDDDPNAVMLGPKKKKIKKAADEKQTKYNLKRRAMKERKEAKLTKKARKQLAAVAKRKEDRQTRDELLEELYKVQLDPSESAKLASVTQLRRKKHGKTIPEKESFVISDEKDVGELRVVKQKIRVAETIHNRARKPQLPLKQSREVDDDLPAIISSATNSKAPTGLKPIVVGTRDPEIEAQRQKLPIYKEEQPIVEAIHENLVTVVNGETGSGKTTQIPQFLYEAGYTALGMIGITEPRRVAAVSMAKRVGVELGQPDIVSYQIRFEGTRTDETKILFMTDGVLMKEMQTDVMLKKYSVLIIDEAHERSMYSDVLIGMLSRIVCLRADTNPLKLIIMSATLRTADFTHKKLFPTLDPRILSVESRQFPVTLHFEKRTPADFLKAAFNKACRIHEELPAGAMLIFVPGQADVKQLIKKLTARYPVVYETSKDGQKLIRGSKQWKEARERELKNMKLEDFKENSLAPPPANCEPLYCLPLYSLLSSEKQRRVFQDSPPGTRLCVVATNVAETSITIPGVRYVVDSGFEKQRRYDPVTGVSQFVLARCSQASADQRSGRAGRVSAGHAYRLYSSQVYQDCQKFSRPEILDKPADQLVLHLKSMNIVKVVNFPFPSSPDEDALIAAEERLIKMEALSVGTRNEKTEARITALGKSLAVFPLAPSYAKVVAMANQHGLMPYAIALIAALSVREPMVNVATLRGSTEAETKQHMVNILKLRRSWLGKNAPRRLGDLGVLLRAVSASEKCEMIPDECEMMGMRYKAMLEVRKMRVQLTNIVNTTFGVDAPFEPILEPIDDQKAQMLRQVMVACLADRIAKRVDQTTAEEVPKGAYQCQSIKEYVFIDQTSMHFMEEPDYVLYQEITQLGGKKCMQNVMSVDEEWLYKLAENYCTFGAPPADNKGVSYNPKKDALTCSVSVAFGPCAWDLGTTERPLPHNINTYRLFAQCFLAGQVIPALAEWTPKLLAPPTTMTREWAKLQPRTEAVLNALIRKETLSRAALIAVWAKEPEFLLDEVQAWLPQTLHTKFQAAWPPVDAKEAGRK</sequence>
<evidence type="ECO:0000256" key="3">
    <source>
        <dbReference type="ARBA" id="ARBA00022741"/>
    </source>
</evidence>
<comment type="similarity">
    <text evidence="1">Belongs to the DEAD box helicase family. DEAH subfamily.</text>
</comment>
<dbReference type="Pfam" id="PF23362">
    <property type="entry name" value="DHX37_C"/>
    <property type="match status" value="1"/>
</dbReference>
<proteinExistence type="inferred from homology"/>
<dbReference type="InterPro" id="IPR056371">
    <property type="entry name" value="DHX37-like_C"/>
</dbReference>
<dbReference type="InterPro" id="IPR027417">
    <property type="entry name" value="P-loop_NTPase"/>
</dbReference>
<dbReference type="Pfam" id="PF00270">
    <property type="entry name" value="DEAD"/>
    <property type="match status" value="1"/>
</dbReference>
<keyword evidence="6" id="KW-0067">ATP-binding</keyword>
<comment type="catalytic activity">
    <reaction evidence="7">
        <text>ATP + H2O = ADP + phosphate + H(+)</text>
        <dbReference type="Rhea" id="RHEA:13065"/>
        <dbReference type="ChEBI" id="CHEBI:15377"/>
        <dbReference type="ChEBI" id="CHEBI:15378"/>
        <dbReference type="ChEBI" id="CHEBI:30616"/>
        <dbReference type="ChEBI" id="CHEBI:43474"/>
        <dbReference type="ChEBI" id="CHEBI:456216"/>
        <dbReference type="EC" id="3.6.4.13"/>
    </reaction>
</comment>
<feature type="domain" description="Helicase C-terminal" evidence="10">
    <location>
        <begin position="435"/>
        <end position="626"/>
    </location>
</feature>
<evidence type="ECO:0000256" key="4">
    <source>
        <dbReference type="ARBA" id="ARBA00022801"/>
    </source>
</evidence>
<feature type="non-terminal residue" evidence="11">
    <location>
        <position position="1"/>
    </location>
</feature>
<dbReference type="PROSITE" id="PS51194">
    <property type="entry name" value="HELICASE_CTER"/>
    <property type="match status" value="1"/>
</dbReference>
<dbReference type="PANTHER" id="PTHR18934">
    <property type="entry name" value="ATP-DEPENDENT RNA HELICASE"/>
    <property type="match status" value="1"/>
</dbReference>
<dbReference type="CDD" id="cd18791">
    <property type="entry name" value="SF2_C_RHA"/>
    <property type="match status" value="1"/>
</dbReference>
<dbReference type="FunFam" id="3.40.50.300:FF:000637">
    <property type="entry name" value="ATP-dependent RNA helicase DHX37/DHR1"/>
    <property type="match status" value="1"/>
</dbReference>
<dbReference type="InterPro" id="IPR011545">
    <property type="entry name" value="DEAD/DEAH_box_helicase_dom"/>
</dbReference>
<dbReference type="Pfam" id="PF07717">
    <property type="entry name" value="OB_NTP_bind"/>
    <property type="match status" value="1"/>
</dbReference>
<dbReference type="EC" id="3.6.4.13" evidence="2"/>
<dbReference type="Gene3D" id="3.40.50.300">
    <property type="entry name" value="P-loop containing nucleotide triphosphate hydrolases"/>
    <property type="match status" value="2"/>
</dbReference>
<evidence type="ECO:0000259" key="9">
    <source>
        <dbReference type="PROSITE" id="PS51192"/>
    </source>
</evidence>
<comment type="caution">
    <text evidence="11">The sequence shown here is derived from an EMBL/GenBank/DDBJ whole genome shotgun (WGS) entry which is preliminary data.</text>
</comment>
<evidence type="ECO:0000256" key="1">
    <source>
        <dbReference type="ARBA" id="ARBA00008792"/>
    </source>
</evidence>
<dbReference type="PROSITE" id="PS51192">
    <property type="entry name" value="HELICASE_ATP_BIND_1"/>
    <property type="match status" value="1"/>
</dbReference>
<dbReference type="PANTHER" id="PTHR18934:SF99">
    <property type="entry name" value="ATP-DEPENDENT RNA HELICASE DHX37-RELATED"/>
    <property type="match status" value="1"/>
</dbReference>
<dbReference type="GO" id="GO:0005524">
    <property type="term" value="F:ATP binding"/>
    <property type="evidence" value="ECO:0007669"/>
    <property type="project" value="UniProtKB-KW"/>
</dbReference>
<dbReference type="SMART" id="SM00490">
    <property type="entry name" value="HELICc"/>
    <property type="match status" value="1"/>
</dbReference>
<organism evidence="11 12">
    <name type="scientific">Mesorhabditis spiculigera</name>
    <dbReference type="NCBI Taxonomy" id="96644"/>
    <lineage>
        <taxon>Eukaryota</taxon>
        <taxon>Metazoa</taxon>
        <taxon>Ecdysozoa</taxon>
        <taxon>Nematoda</taxon>
        <taxon>Chromadorea</taxon>
        <taxon>Rhabditida</taxon>
        <taxon>Rhabditina</taxon>
        <taxon>Rhabditomorpha</taxon>
        <taxon>Rhabditoidea</taxon>
        <taxon>Rhabditidae</taxon>
        <taxon>Mesorhabditinae</taxon>
        <taxon>Mesorhabditis</taxon>
    </lineage>
</organism>
<dbReference type="GO" id="GO:0003724">
    <property type="term" value="F:RNA helicase activity"/>
    <property type="evidence" value="ECO:0007669"/>
    <property type="project" value="UniProtKB-EC"/>
</dbReference>
<evidence type="ECO:0000313" key="12">
    <source>
        <dbReference type="Proteomes" id="UP001177023"/>
    </source>
</evidence>
<dbReference type="Pfam" id="PF21010">
    <property type="entry name" value="HA2_C"/>
    <property type="match status" value="1"/>
</dbReference>
<gene>
    <name evidence="11" type="ORF">MSPICULIGERA_LOCUS4964</name>
</gene>
<dbReference type="InterPro" id="IPR011709">
    <property type="entry name" value="DEAD-box_helicase_OB_fold"/>
</dbReference>
<dbReference type="EMBL" id="CATQJA010001222">
    <property type="protein sequence ID" value="CAJ0566358.1"/>
    <property type="molecule type" value="Genomic_DNA"/>
</dbReference>
<evidence type="ECO:0000313" key="11">
    <source>
        <dbReference type="EMBL" id="CAJ0566358.1"/>
    </source>
</evidence>
<evidence type="ECO:0000256" key="6">
    <source>
        <dbReference type="ARBA" id="ARBA00022840"/>
    </source>
</evidence>
<evidence type="ECO:0000256" key="7">
    <source>
        <dbReference type="ARBA" id="ARBA00047984"/>
    </source>
</evidence>
<dbReference type="Proteomes" id="UP001177023">
    <property type="component" value="Unassembled WGS sequence"/>
</dbReference>
<keyword evidence="12" id="KW-1185">Reference proteome</keyword>
<dbReference type="SMART" id="SM00847">
    <property type="entry name" value="HA2"/>
    <property type="match status" value="1"/>
</dbReference>
<feature type="domain" description="Helicase ATP-binding" evidence="9">
    <location>
        <begin position="220"/>
        <end position="384"/>
    </location>
</feature>
<dbReference type="GO" id="GO:0005730">
    <property type="term" value="C:nucleolus"/>
    <property type="evidence" value="ECO:0007669"/>
    <property type="project" value="TreeGrafter"/>
</dbReference>
<reference evidence="11" key="1">
    <citation type="submission" date="2023-06" db="EMBL/GenBank/DDBJ databases">
        <authorList>
            <person name="Delattre M."/>
        </authorList>
    </citation>
    <scope>NUCLEOTIDE SEQUENCE</scope>
    <source>
        <strain evidence="11">AF72</strain>
    </source>
</reference>
<dbReference type="PROSITE" id="PS00690">
    <property type="entry name" value="DEAH_ATP_HELICASE"/>
    <property type="match status" value="1"/>
</dbReference>
<protein>
    <recommendedName>
        <fullName evidence="2">RNA helicase</fullName>
        <ecNumber evidence="2">3.6.4.13</ecNumber>
    </recommendedName>
</protein>
<dbReference type="GO" id="GO:0000462">
    <property type="term" value="P:maturation of SSU-rRNA from tricistronic rRNA transcript (SSU-rRNA, 5.8S rRNA, LSU-rRNA)"/>
    <property type="evidence" value="ECO:0007669"/>
    <property type="project" value="TreeGrafter"/>
</dbReference>
<keyword evidence="4" id="KW-0378">Hydrolase</keyword>
<dbReference type="GO" id="GO:0016787">
    <property type="term" value="F:hydrolase activity"/>
    <property type="evidence" value="ECO:0007669"/>
    <property type="project" value="UniProtKB-KW"/>
</dbReference>
<feature type="region of interest" description="Disordered" evidence="8">
    <location>
        <begin position="1"/>
        <end position="49"/>
    </location>
</feature>